<reference evidence="1" key="2">
    <citation type="journal article" date="2020" name="Nat. Commun.">
        <title>Large-scale genome sequencing of mycorrhizal fungi provides insights into the early evolution of symbiotic traits.</title>
        <authorList>
            <person name="Miyauchi S."/>
            <person name="Kiss E."/>
            <person name="Kuo A."/>
            <person name="Drula E."/>
            <person name="Kohler A."/>
            <person name="Sanchez-Garcia M."/>
            <person name="Morin E."/>
            <person name="Andreopoulos B."/>
            <person name="Barry K.W."/>
            <person name="Bonito G."/>
            <person name="Buee M."/>
            <person name="Carver A."/>
            <person name="Chen C."/>
            <person name="Cichocki N."/>
            <person name="Clum A."/>
            <person name="Culley D."/>
            <person name="Crous P.W."/>
            <person name="Fauchery L."/>
            <person name="Girlanda M."/>
            <person name="Hayes R.D."/>
            <person name="Keri Z."/>
            <person name="LaButti K."/>
            <person name="Lipzen A."/>
            <person name="Lombard V."/>
            <person name="Magnuson J."/>
            <person name="Maillard F."/>
            <person name="Murat C."/>
            <person name="Nolan M."/>
            <person name="Ohm R.A."/>
            <person name="Pangilinan J."/>
            <person name="Pereira M.F."/>
            <person name="Perotto S."/>
            <person name="Peter M."/>
            <person name="Pfister S."/>
            <person name="Riley R."/>
            <person name="Sitrit Y."/>
            <person name="Stielow J.B."/>
            <person name="Szollosi G."/>
            <person name="Zifcakova L."/>
            <person name="Stursova M."/>
            <person name="Spatafora J.W."/>
            <person name="Tedersoo L."/>
            <person name="Vaario L.M."/>
            <person name="Yamada A."/>
            <person name="Yan M."/>
            <person name="Wang P."/>
            <person name="Xu J."/>
            <person name="Bruns T."/>
            <person name="Baldrian P."/>
            <person name="Vilgalys R."/>
            <person name="Dunand C."/>
            <person name="Henrissat B."/>
            <person name="Grigoriev I.V."/>
            <person name="Hibbett D."/>
            <person name="Nagy L.G."/>
            <person name="Martin F.M."/>
        </authorList>
    </citation>
    <scope>NUCLEOTIDE SEQUENCE</scope>
    <source>
        <strain evidence="1">Prilba</strain>
    </source>
</reference>
<name>A0A9P5MSX7_9AGAM</name>
<keyword evidence="2" id="KW-1185">Reference proteome</keyword>
<organism evidence="1 2">
    <name type="scientific">Russula ochroleuca</name>
    <dbReference type="NCBI Taxonomy" id="152965"/>
    <lineage>
        <taxon>Eukaryota</taxon>
        <taxon>Fungi</taxon>
        <taxon>Dikarya</taxon>
        <taxon>Basidiomycota</taxon>
        <taxon>Agaricomycotina</taxon>
        <taxon>Agaricomycetes</taxon>
        <taxon>Russulales</taxon>
        <taxon>Russulaceae</taxon>
        <taxon>Russula</taxon>
    </lineage>
</organism>
<protein>
    <submittedName>
        <fullName evidence="1">Uncharacterized protein</fullName>
    </submittedName>
</protein>
<dbReference type="AlphaFoldDB" id="A0A9P5MSX7"/>
<reference evidence="1" key="1">
    <citation type="submission" date="2019-10" db="EMBL/GenBank/DDBJ databases">
        <authorList>
            <consortium name="DOE Joint Genome Institute"/>
            <person name="Kuo A."/>
            <person name="Miyauchi S."/>
            <person name="Kiss E."/>
            <person name="Drula E."/>
            <person name="Kohler A."/>
            <person name="Sanchez-Garcia M."/>
            <person name="Andreopoulos B."/>
            <person name="Barry K.W."/>
            <person name="Bonito G."/>
            <person name="Buee M."/>
            <person name="Carver A."/>
            <person name="Chen C."/>
            <person name="Cichocki N."/>
            <person name="Clum A."/>
            <person name="Culley D."/>
            <person name="Crous P.W."/>
            <person name="Fauchery L."/>
            <person name="Girlanda M."/>
            <person name="Hayes R."/>
            <person name="Keri Z."/>
            <person name="LaButti K."/>
            <person name="Lipzen A."/>
            <person name="Lombard V."/>
            <person name="Magnuson J."/>
            <person name="Maillard F."/>
            <person name="Morin E."/>
            <person name="Murat C."/>
            <person name="Nolan M."/>
            <person name="Ohm R."/>
            <person name="Pangilinan J."/>
            <person name="Pereira M."/>
            <person name="Perotto S."/>
            <person name="Peter M."/>
            <person name="Riley R."/>
            <person name="Sitrit Y."/>
            <person name="Stielow B."/>
            <person name="Szollosi G."/>
            <person name="Zifcakova L."/>
            <person name="Stursova M."/>
            <person name="Spatafora J.W."/>
            <person name="Tedersoo L."/>
            <person name="Vaario L.-M."/>
            <person name="Yamada A."/>
            <person name="Yan M."/>
            <person name="Wang P."/>
            <person name="Xu J."/>
            <person name="Bruns T."/>
            <person name="Baldrian P."/>
            <person name="Vilgalys R."/>
            <person name="Henrissat B."/>
            <person name="Grigoriev I.V."/>
            <person name="Hibbett D."/>
            <person name="Nagy L.G."/>
            <person name="Martin F.M."/>
        </authorList>
    </citation>
    <scope>NUCLEOTIDE SEQUENCE</scope>
    <source>
        <strain evidence="1">Prilba</strain>
    </source>
</reference>
<dbReference type="Proteomes" id="UP000759537">
    <property type="component" value="Unassembled WGS sequence"/>
</dbReference>
<dbReference type="EMBL" id="WHVB01000012">
    <property type="protein sequence ID" value="KAF8477971.1"/>
    <property type="molecule type" value="Genomic_DNA"/>
</dbReference>
<gene>
    <name evidence="1" type="ORF">DFH94DRAFT_75255</name>
</gene>
<comment type="caution">
    <text evidence="1">The sequence shown here is derived from an EMBL/GenBank/DDBJ whole genome shotgun (WGS) entry which is preliminary data.</text>
</comment>
<evidence type="ECO:0000313" key="1">
    <source>
        <dbReference type="EMBL" id="KAF8477971.1"/>
    </source>
</evidence>
<accession>A0A9P5MSX7</accession>
<sequence>MPRCEAQVICCIGSIARGTMSFSLRMTYHLILGSVGTREVRRWLIVLFIKPQAKSKLSTAAFYTLIQSLFLLAFDQLLIPRSPRCWVTRQSSATAPSMYRGTNTFQRRHVPLRASRHALWRYYLRMGRRERMRNRAYTPIFGGDENFIFGFDSALIRPNHE</sequence>
<evidence type="ECO:0000313" key="2">
    <source>
        <dbReference type="Proteomes" id="UP000759537"/>
    </source>
</evidence>
<proteinExistence type="predicted"/>